<dbReference type="PROSITE" id="PS51257">
    <property type="entry name" value="PROKAR_LIPOPROTEIN"/>
    <property type="match status" value="1"/>
</dbReference>
<accession>A0A556SUJ1</accession>
<evidence type="ECO:0000313" key="2">
    <source>
        <dbReference type="Proteomes" id="UP000319483"/>
    </source>
</evidence>
<proteinExistence type="predicted"/>
<protein>
    <recommendedName>
        <fullName evidence="3">Lipoprotein</fullName>
    </recommendedName>
</protein>
<dbReference type="Proteomes" id="UP000319483">
    <property type="component" value="Unassembled WGS sequence"/>
</dbReference>
<comment type="caution">
    <text evidence="1">The sequence shown here is derived from an EMBL/GenBank/DDBJ whole genome shotgun (WGS) entry which is preliminary data.</text>
</comment>
<gene>
    <name evidence="1" type="ORF">FPQ15_03050</name>
</gene>
<dbReference type="EMBL" id="VMHM01000003">
    <property type="protein sequence ID" value="TSK04805.1"/>
    <property type="molecule type" value="Genomic_DNA"/>
</dbReference>
<evidence type="ECO:0008006" key="3">
    <source>
        <dbReference type="Google" id="ProtNLM"/>
    </source>
</evidence>
<dbReference type="AlphaFoldDB" id="A0A556SUJ1"/>
<organism evidence="1 2">
    <name type="scientific">Gilliamella apicola</name>
    <dbReference type="NCBI Taxonomy" id="1196095"/>
    <lineage>
        <taxon>Bacteria</taxon>
        <taxon>Pseudomonadati</taxon>
        <taxon>Pseudomonadota</taxon>
        <taxon>Gammaproteobacteria</taxon>
        <taxon>Orbales</taxon>
        <taxon>Orbaceae</taxon>
        <taxon>Gilliamella</taxon>
    </lineage>
</organism>
<name>A0A556SUJ1_9GAMM</name>
<dbReference type="RefSeq" id="WP_086327663.1">
    <property type="nucleotide sequence ID" value="NZ_CAMLRN010000015.1"/>
</dbReference>
<evidence type="ECO:0000313" key="1">
    <source>
        <dbReference type="EMBL" id="TSK04805.1"/>
    </source>
</evidence>
<reference evidence="1 2" key="1">
    <citation type="submission" date="2019-07" db="EMBL/GenBank/DDBJ databases">
        <title>Gilliamella genomes.</title>
        <authorList>
            <person name="Zheng H."/>
        </authorList>
    </citation>
    <scope>NUCLEOTIDE SEQUENCE [LARGE SCALE GENOMIC DNA]</scope>
    <source>
        <strain evidence="1 2">W8127</strain>
    </source>
</reference>
<sequence length="303" mass="34885">MKKIKSTLTLICSLTLVGCFDSTFSNSSVDRWIDNPTANEIKVTIDDKELTIPAKSGIKYAFEYGKHTLTYNGDSLTFMAKPAISNNTGFINPTQSNYILLTTYYTNSDEVYDQLIKPYLKLIPVSVNGVPAEMELPVQIFNDVFIEKNSNSWDYSVDEELPDSVTVRGENQYQAQKRKMYREDDFLDTINSEDIDEKVSLPYTPKKFSEIKKHVLPTLDLDKIECKEGREFLESQLKDWNKFFTTKGSESGNTYKQLTSHETFKKKHSLCSGQDPQNTYQFTTREIEDAMDDLRQINFFVTE</sequence>